<name>A0A1H0FND3_9PSED</name>
<dbReference type="EMBL" id="FNIJ01000006">
    <property type="protein sequence ID" value="SDN96031.1"/>
    <property type="molecule type" value="Genomic_DNA"/>
</dbReference>
<gene>
    <name evidence="1" type="ORF">SAMN05216193_106266</name>
</gene>
<dbReference type="InterPro" id="IPR032720">
    <property type="entry name" value="Cys_rich_CWC"/>
</dbReference>
<dbReference type="AlphaFoldDB" id="A0A1H0FND3"/>
<evidence type="ECO:0000313" key="2">
    <source>
        <dbReference type="Proteomes" id="UP000242957"/>
    </source>
</evidence>
<dbReference type="STRING" id="198616.SAMN05216193_106266"/>
<dbReference type="Proteomes" id="UP000242957">
    <property type="component" value="Unassembled WGS sequence"/>
</dbReference>
<protein>
    <submittedName>
        <fullName evidence="1">Cysteine-rich CWC</fullName>
    </submittedName>
</protein>
<accession>A0A1H0FND3</accession>
<dbReference type="Pfam" id="PF14375">
    <property type="entry name" value="Cys_rich_CWC"/>
    <property type="match status" value="1"/>
</dbReference>
<organism evidence="1 2">
    <name type="scientific">Pseudomonas jinjuensis</name>
    <dbReference type="NCBI Taxonomy" id="198616"/>
    <lineage>
        <taxon>Bacteria</taxon>
        <taxon>Pseudomonadati</taxon>
        <taxon>Pseudomonadota</taxon>
        <taxon>Gammaproteobacteria</taxon>
        <taxon>Pseudomonadales</taxon>
        <taxon>Pseudomonadaceae</taxon>
        <taxon>Pseudomonas</taxon>
    </lineage>
</organism>
<keyword evidence="2" id="KW-1185">Reference proteome</keyword>
<proteinExistence type="predicted"/>
<evidence type="ECO:0000313" key="1">
    <source>
        <dbReference type="EMBL" id="SDN96031.1"/>
    </source>
</evidence>
<sequence length="85" mass="9569">MRRSTLCAPRNHPPTGMTDTLDPTRCPLCGHSNRCTQADPERRGEACWCFETRVDPAALERIPPEQRNRACLCPRCAANLPPEHD</sequence>
<reference evidence="2" key="1">
    <citation type="submission" date="2016-10" db="EMBL/GenBank/DDBJ databases">
        <authorList>
            <person name="Varghese N."/>
            <person name="Submissions S."/>
        </authorList>
    </citation>
    <scope>NUCLEOTIDE SEQUENCE [LARGE SCALE GENOMIC DNA]</scope>
    <source>
        <strain evidence="2">JCM 21621</strain>
    </source>
</reference>